<sequence>MDFMKEQVLQSVHHESDDESVTLAKSQEEDNNPFTCLAGESQDPYEDEENTLTLGDFWNSITAMMTEKLSSKKGKEKHQ</sequence>
<gene>
    <name evidence="1" type="ORF">RHMOL_Rhmol01G0174200</name>
</gene>
<evidence type="ECO:0000313" key="1">
    <source>
        <dbReference type="EMBL" id="KAI8572125.1"/>
    </source>
</evidence>
<dbReference type="EMBL" id="CM046388">
    <property type="protein sequence ID" value="KAI8572125.1"/>
    <property type="molecule type" value="Genomic_DNA"/>
</dbReference>
<keyword evidence="2" id="KW-1185">Reference proteome</keyword>
<evidence type="ECO:0000313" key="2">
    <source>
        <dbReference type="Proteomes" id="UP001062846"/>
    </source>
</evidence>
<proteinExistence type="predicted"/>
<organism evidence="1 2">
    <name type="scientific">Rhododendron molle</name>
    <name type="common">Chinese azalea</name>
    <name type="synonym">Azalea mollis</name>
    <dbReference type="NCBI Taxonomy" id="49168"/>
    <lineage>
        <taxon>Eukaryota</taxon>
        <taxon>Viridiplantae</taxon>
        <taxon>Streptophyta</taxon>
        <taxon>Embryophyta</taxon>
        <taxon>Tracheophyta</taxon>
        <taxon>Spermatophyta</taxon>
        <taxon>Magnoliopsida</taxon>
        <taxon>eudicotyledons</taxon>
        <taxon>Gunneridae</taxon>
        <taxon>Pentapetalae</taxon>
        <taxon>asterids</taxon>
        <taxon>Ericales</taxon>
        <taxon>Ericaceae</taxon>
        <taxon>Ericoideae</taxon>
        <taxon>Rhodoreae</taxon>
        <taxon>Rhododendron</taxon>
    </lineage>
</organism>
<dbReference type="Proteomes" id="UP001062846">
    <property type="component" value="Chromosome 1"/>
</dbReference>
<reference evidence="1" key="1">
    <citation type="submission" date="2022-02" db="EMBL/GenBank/DDBJ databases">
        <title>Plant Genome Project.</title>
        <authorList>
            <person name="Zhang R.-G."/>
        </authorList>
    </citation>
    <scope>NUCLEOTIDE SEQUENCE</scope>
    <source>
        <strain evidence="1">AT1</strain>
    </source>
</reference>
<name>A0ACC0Q322_RHOML</name>
<comment type="caution">
    <text evidence="1">The sequence shown here is derived from an EMBL/GenBank/DDBJ whole genome shotgun (WGS) entry which is preliminary data.</text>
</comment>
<protein>
    <submittedName>
        <fullName evidence="1">Uncharacterized protein</fullName>
    </submittedName>
</protein>
<accession>A0ACC0Q322</accession>